<dbReference type="EMBL" id="ML220176">
    <property type="protein sequence ID" value="TGZ76497.1"/>
    <property type="molecule type" value="Genomic_DNA"/>
</dbReference>
<feature type="region of interest" description="Disordered" evidence="1">
    <location>
        <begin position="484"/>
        <end position="565"/>
    </location>
</feature>
<protein>
    <submittedName>
        <fullName evidence="2">Uncharacterized protein</fullName>
    </submittedName>
</protein>
<name>A0A4S2MQ84_9PEZI</name>
<evidence type="ECO:0000313" key="3">
    <source>
        <dbReference type="Proteomes" id="UP000298138"/>
    </source>
</evidence>
<feature type="compositionally biased region" description="Polar residues" evidence="1">
    <location>
        <begin position="690"/>
        <end position="704"/>
    </location>
</feature>
<feature type="compositionally biased region" description="Polar residues" evidence="1">
    <location>
        <begin position="523"/>
        <end position="532"/>
    </location>
</feature>
<feature type="compositionally biased region" description="Pro residues" evidence="1">
    <location>
        <begin position="75"/>
        <end position="84"/>
    </location>
</feature>
<feature type="region of interest" description="Disordered" evidence="1">
    <location>
        <begin position="594"/>
        <end position="635"/>
    </location>
</feature>
<dbReference type="AlphaFoldDB" id="A0A4S2MQ84"/>
<reference evidence="2 3" key="1">
    <citation type="submission" date="2019-04" db="EMBL/GenBank/DDBJ databases">
        <title>Comparative genomics and transcriptomics to analyze fruiting body development in filamentous ascomycetes.</title>
        <authorList>
            <consortium name="DOE Joint Genome Institute"/>
            <person name="Lutkenhaus R."/>
            <person name="Traeger S."/>
            <person name="Breuer J."/>
            <person name="Kuo A."/>
            <person name="Lipzen A."/>
            <person name="Pangilinan J."/>
            <person name="Dilworth D."/>
            <person name="Sandor L."/>
            <person name="Poggeler S."/>
            <person name="Barry K."/>
            <person name="Grigoriev I.V."/>
            <person name="Nowrousian M."/>
        </authorList>
    </citation>
    <scope>NUCLEOTIDE SEQUENCE [LARGE SCALE GENOMIC DNA]</scope>
    <source>
        <strain evidence="2 3">CBS 389.68</strain>
    </source>
</reference>
<feature type="region of interest" description="Disordered" evidence="1">
    <location>
        <begin position="26"/>
        <end position="91"/>
    </location>
</feature>
<sequence length="704" mass="77089">MPAIDHLSSERFPPFAVVAACSQLARVSASPSPPPRQLTSAQPSSPPPPPKLRILDTRRQSRSSRLPVAATPPDSVIPPPPPLPTSAGPSPRKCILPECGREASILRKQENNKDVLCEECWRNREELVDRLLGPLMEIMGPLEGGSTATTSAQGYAGFLENDFDYRVHKIFAGAEEDRKNRRSEQEEEEEKENIVIPATATDAAAERDTPDMVEGCRLRASGRHKNQRATAKEAVAVNTTTPLAESTTTTSTPPISRPVMRTRFQTPKRSLDVVADDEALDVITPPPSRLVRRSRVNAVPACAGCDDTSGSRPPARKMRKMSPTQVVMLSVMDENGGVPVEPLHTPVNNVSKNGRAKKTKKQALHKQQSISSFFKPVNSPDANGAPEMKVVNVVQNGQEAADENGTVATNTTKIILGKLASPPQERERYAKKRGRPWTNRAPLEERGTVRENGKSDEPTMEVKDPTPIEDILLQTDSFNEAGLVSPAQTDMTPPSDPPENMAKKRRRARRSIVTDEVEAEQAKSPSKANTVDLTGKPPVAEERPVRRFPSVIEIPGPDPAGDQGEIVEMAEPPKITVPEKSLWESLSFTEVKVEPQEQSLEDIELAPVKPAPTKRRKGSGRPRKKAAPADECIKIKKEPEGGFSWTVDTDFILPEPSRTRSVRPRRTAALEKEAPTRRSLRGGTRAHGIHSSNPLCQPKSRFSV</sequence>
<proteinExistence type="predicted"/>
<feature type="region of interest" description="Disordered" evidence="1">
    <location>
        <begin position="656"/>
        <end position="704"/>
    </location>
</feature>
<gene>
    <name evidence="2" type="ORF">EX30DRAFT_246327</name>
</gene>
<evidence type="ECO:0000256" key="1">
    <source>
        <dbReference type="SAM" id="MobiDB-lite"/>
    </source>
</evidence>
<accession>A0A4S2MQ84</accession>
<feature type="compositionally biased region" description="Basic and acidic residues" evidence="1">
    <location>
        <begin position="442"/>
        <end position="466"/>
    </location>
</feature>
<dbReference type="InParanoid" id="A0A4S2MQ84"/>
<feature type="compositionally biased region" description="Basic residues" evidence="1">
    <location>
        <begin position="612"/>
        <end position="626"/>
    </location>
</feature>
<keyword evidence="3" id="KW-1185">Reference proteome</keyword>
<feature type="region of interest" description="Disordered" evidence="1">
    <location>
        <begin position="423"/>
        <end position="467"/>
    </location>
</feature>
<feature type="region of interest" description="Disordered" evidence="1">
    <location>
        <begin position="337"/>
        <end position="356"/>
    </location>
</feature>
<evidence type="ECO:0000313" key="2">
    <source>
        <dbReference type="EMBL" id="TGZ76497.1"/>
    </source>
</evidence>
<dbReference type="Proteomes" id="UP000298138">
    <property type="component" value="Unassembled WGS sequence"/>
</dbReference>
<organism evidence="2 3">
    <name type="scientific">Ascodesmis nigricans</name>
    <dbReference type="NCBI Taxonomy" id="341454"/>
    <lineage>
        <taxon>Eukaryota</taxon>
        <taxon>Fungi</taxon>
        <taxon>Dikarya</taxon>
        <taxon>Ascomycota</taxon>
        <taxon>Pezizomycotina</taxon>
        <taxon>Pezizomycetes</taxon>
        <taxon>Pezizales</taxon>
        <taxon>Ascodesmidaceae</taxon>
        <taxon>Ascodesmis</taxon>
    </lineage>
</organism>